<dbReference type="STRING" id="45286.A0A0X8HUU9"/>
<dbReference type="Proteomes" id="UP000243052">
    <property type="component" value="Chromosome vi"/>
</dbReference>
<evidence type="ECO:0000313" key="6">
    <source>
        <dbReference type="Proteomes" id="UP000243052"/>
    </source>
</evidence>
<dbReference type="OrthoDB" id="5427633at2759"/>
<comment type="subcellular location">
    <subcellularLocation>
        <location evidence="1">Nucleus</location>
    </subcellularLocation>
</comment>
<evidence type="ECO:0000256" key="1">
    <source>
        <dbReference type="ARBA" id="ARBA00004123"/>
    </source>
</evidence>
<reference evidence="5 6" key="1">
    <citation type="submission" date="2016-01" db="EMBL/GenBank/DDBJ databases">
        <title>Genome sequence of the yeast Holleya sinecauda.</title>
        <authorList>
            <person name="Dietrich F.S."/>
        </authorList>
    </citation>
    <scope>NUCLEOTIDE SEQUENCE [LARGE SCALE GENOMIC DNA]</scope>
    <source>
        <strain evidence="5 6">ATCC 58844</strain>
    </source>
</reference>
<accession>A0A0X8HUU9</accession>
<evidence type="ECO:0000256" key="2">
    <source>
        <dbReference type="ARBA" id="ARBA00023242"/>
    </source>
</evidence>
<feature type="domain" description="Rad21/Rec8-like protein N-terminal" evidence="4">
    <location>
        <begin position="23"/>
        <end position="113"/>
    </location>
</feature>
<keyword evidence="6" id="KW-1185">Reference proteome</keyword>
<feature type="region of interest" description="Disordered" evidence="3">
    <location>
        <begin position="404"/>
        <end position="441"/>
    </location>
</feature>
<gene>
    <name evidence="5" type="ORF">AW171_hschr63795</name>
</gene>
<feature type="region of interest" description="Disordered" evidence="3">
    <location>
        <begin position="507"/>
        <end position="529"/>
    </location>
</feature>
<proteinExistence type="predicted"/>
<keyword evidence="2" id="KW-0539">Nucleus</keyword>
<dbReference type="CDD" id="cd21790">
    <property type="entry name" value="Rad21_Rec8_M_ScRec8p-like"/>
    <property type="match status" value="1"/>
</dbReference>
<dbReference type="AlphaFoldDB" id="A0A0X8HUU9"/>
<evidence type="ECO:0000313" key="5">
    <source>
        <dbReference type="EMBL" id="AMD21818.1"/>
    </source>
</evidence>
<name>A0A0X8HUU9_9SACH</name>
<organism evidence="5 6">
    <name type="scientific">Eremothecium sinecaudum</name>
    <dbReference type="NCBI Taxonomy" id="45286"/>
    <lineage>
        <taxon>Eukaryota</taxon>
        <taxon>Fungi</taxon>
        <taxon>Dikarya</taxon>
        <taxon>Ascomycota</taxon>
        <taxon>Saccharomycotina</taxon>
        <taxon>Saccharomycetes</taxon>
        <taxon>Saccharomycetales</taxon>
        <taxon>Saccharomycetaceae</taxon>
        <taxon>Eremothecium</taxon>
    </lineage>
</organism>
<dbReference type="PANTHER" id="PTHR12585">
    <property type="entry name" value="SCC1 / RAD21 FAMILY MEMBER"/>
    <property type="match status" value="1"/>
</dbReference>
<sequence>MGLYPPALLYREGADGNVHSGISIAWLLSNFGASATLTSVASNSGIGGSRCKKKDIVSVSIPETCKAILDNGSEIPLKFSSNLLYGVTVCYSKKTDFILSDVVQIKGQLQRKLFGLESEWKHTRNAIVEGHREESVLERELLSDDPCFDINQWANIKLELEEKTNDVRQAELKKLDFLQEVNNDDETFMHAGSGVQDRLGTLEDDFGTIDMDLNFDIDDLVSQDGNRRELEAHDVSSEPNFELNFNDPVDKDVEQLPDMMEGSLLQEEFPPSAAKRPLSAEVSIEKENPGSEEEIQIDIEPPMKKRTNCLSNHVLGRIVRDETIGLSTDVLRSNFSGYVEMMATQNSKNMGAPKPSDHGIQSWKELLDLKDMPAFLSSSYDGLFEAEEYGSKLTYVERGRALTQSSVASSRSSSDMSTEQGRRVGPNFDLKRRSSNSDSQSHLLPVFLEDEPLPGDYHFGADDGYQNQDFMTANLLPSSIGRVASRHATADSGEHVEILRLTVNGQARTATRRGSGTESSQPSDVAYEESSLGSEFSAAPDAILDAQTKKFYDYIKERADFVGKTTRSHPPFHKKLLFEDLIPSNISQNVASNPYNFKPVSKRIAATAFLSMLNLASKEMIEIETFDLEDKCQVMKGDDIVVYC</sequence>
<dbReference type="GO" id="GO:0006302">
    <property type="term" value="P:double-strand break repair"/>
    <property type="evidence" value="ECO:0007669"/>
    <property type="project" value="TreeGrafter"/>
</dbReference>
<feature type="compositionally biased region" description="Polar residues" evidence="3">
    <location>
        <begin position="507"/>
        <end position="523"/>
    </location>
</feature>
<feature type="compositionally biased region" description="Low complexity" evidence="3">
    <location>
        <begin position="405"/>
        <end position="417"/>
    </location>
</feature>
<dbReference type="GO" id="GO:0005634">
    <property type="term" value="C:nucleus"/>
    <property type="evidence" value="ECO:0007669"/>
    <property type="project" value="UniProtKB-SubCell"/>
</dbReference>
<evidence type="ECO:0000259" key="4">
    <source>
        <dbReference type="Pfam" id="PF04825"/>
    </source>
</evidence>
<evidence type="ECO:0000256" key="3">
    <source>
        <dbReference type="SAM" id="MobiDB-lite"/>
    </source>
</evidence>
<dbReference type="InterPro" id="IPR039781">
    <property type="entry name" value="Rad21/Rec8-like"/>
</dbReference>
<dbReference type="PANTHER" id="PTHR12585:SF51">
    <property type="entry name" value="MEIOTIC RECOMBINATION PROTEIN REC8"/>
    <property type="match status" value="1"/>
</dbReference>
<dbReference type="GO" id="GO:0007062">
    <property type="term" value="P:sister chromatid cohesion"/>
    <property type="evidence" value="ECO:0007669"/>
    <property type="project" value="InterPro"/>
</dbReference>
<dbReference type="GO" id="GO:0003682">
    <property type="term" value="F:chromatin binding"/>
    <property type="evidence" value="ECO:0007669"/>
    <property type="project" value="TreeGrafter"/>
</dbReference>
<protein>
    <submittedName>
        <fullName evidence="5">HFL038Cp</fullName>
    </submittedName>
</protein>
<dbReference type="GeneID" id="28725129"/>
<dbReference type="EMBL" id="CP014246">
    <property type="protein sequence ID" value="AMD21818.1"/>
    <property type="molecule type" value="Genomic_DNA"/>
</dbReference>
<dbReference type="InterPro" id="IPR006910">
    <property type="entry name" value="Rad21_Rec8_N"/>
</dbReference>
<dbReference type="RefSeq" id="XP_017988814.1">
    <property type="nucleotide sequence ID" value="XM_018133060.1"/>
</dbReference>
<dbReference type="GO" id="GO:0008278">
    <property type="term" value="C:cohesin complex"/>
    <property type="evidence" value="ECO:0007669"/>
    <property type="project" value="InterPro"/>
</dbReference>
<dbReference type="Pfam" id="PF04825">
    <property type="entry name" value="Rad21_Rec8_N"/>
    <property type="match status" value="1"/>
</dbReference>